<evidence type="ECO:0000313" key="1">
    <source>
        <dbReference type="EMBL" id="CAG8648892.1"/>
    </source>
</evidence>
<feature type="non-terminal residue" evidence="1">
    <location>
        <position position="50"/>
    </location>
</feature>
<protein>
    <submittedName>
        <fullName evidence="1">2946_t:CDS:1</fullName>
    </submittedName>
</protein>
<sequence length="50" mass="6045">MPNYLDHSNKTKLEVETSKLENYLESLTIAYKETKNNIMQWLFNYFIKAE</sequence>
<evidence type="ECO:0000313" key="2">
    <source>
        <dbReference type="Proteomes" id="UP000789366"/>
    </source>
</evidence>
<comment type="caution">
    <text evidence="1">The sequence shown here is derived from an EMBL/GenBank/DDBJ whole genome shotgun (WGS) entry which is preliminary data.</text>
</comment>
<dbReference type="Proteomes" id="UP000789366">
    <property type="component" value="Unassembled WGS sequence"/>
</dbReference>
<dbReference type="EMBL" id="CAJVPW010013853">
    <property type="protein sequence ID" value="CAG8648892.1"/>
    <property type="molecule type" value="Genomic_DNA"/>
</dbReference>
<accession>A0ACA9NDX9</accession>
<reference evidence="1" key="1">
    <citation type="submission" date="2021-06" db="EMBL/GenBank/DDBJ databases">
        <authorList>
            <person name="Kallberg Y."/>
            <person name="Tangrot J."/>
            <person name="Rosling A."/>
        </authorList>
    </citation>
    <scope>NUCLEOTIDE SEQUENCE</scope>
    <source>
        <strain evidence="1">28 12/20/2015</strain>
    </source>
</reference>
<gene>
    <name evidence="1" type="ORF">SPELUC_LOCUS8838</name>
</gene>
<keyword evidence="2" id="KW-1185">Reference proteome</keyword>
<proteinExistence type="predicted"/>
<organism evidence="1 2">
    <name type="scientific">Cetraspora pellucida</name>
    <dbReference type="NCBI Taxonomy" id="1433469"/>
    <lineage>
        <taxon>Eukaryota</taxon>
        <taxon>Fungi</taxon>
        <taxon>Fungi incertae sedis</taxon>
        <taxon>Mucoromycota</taxon>
        <taxon>Glomeromycotina</taxon>
        <taxon>Glomeromycetes</taxon>
        <taxon>Diversisporales</taxon>
        <taxon>Gigasporaceae</taxon>
        <taxon>Cetraspora</taxon>
    </lineage>
</organism>
<name>A0ACA9NDX9_9GLOM</name>